<reference evidence="1 2" key="1">
    <citation type="journal article" date="2024" name="bioRxiv">
        <title>A reference genome for Trichogramma kaykai: A tiny desert-dwelling parasitoid wasp with competing sex-ratio distorters.</title>
        <authorList>
            <person name="Culotta J."/>
            <person name="Lindsey A.R."/>
        </authorList>
    </citation>
    <scope>NUCLEOTIDE SEQUENCE [LARGE SCALE GENOMIC DNA]</scope>
    <source>
        <strain evidence="1 2">KSX58</strain>
    </source>
</reference>
<accession>A0ABD2X6H5</accession>
<dbReference type="EMBL" id="JBJJXI010000050">
    <property type="protein sequence ID" value="KAL3400897.1"/>
    <property type="molecule type" value="Genomic_DNA"/>
</dbReference>
<gene>
    <name evidence="1" type="ORF">TKK_006026</name>
</gene>
<dbReference type="GO" id="GO:0071897">
    <property type="term" value="P:DNA biosynthetic process"/>
    <property type="evidence" value="ECO:0007669"/>
    <property type="project" value="UniProtKB-ARBA"/>
</dbReference>
<dbReference type="AlphaFoldDB" id="A0ABD2X6H5"/>
<organism evidence="1 2">
    <name type="scientific">Trichogramma kaykai</name>
    <dbReference type="NCBI Taxonomy" id="54128"/>
    <lineage>
        <taxon>Eukaryota</taxon>
        <taxon>Metazoa</taxon>
        <taxon>Ecdysozoa</taxon>
        <taxon>Arthropoda</taxon>
        <taxon>Hexapoda</taxon>
        <taxon>Insecta</taxon>
        <taxon>Pterygota</taxon>
        <taxon>Neoptera</taxon>
        <taxon>Endopterygota</taxon>
        <taxon>Hymenoptera</taxon>
        <taxon>Apocrita</taxon>
        <taxon>Proctotrupomorpha</taxon>
        <taxon>Chalcidoidea</taxon>
        <taxon>Trichogrammatidae</taxon>
        <taxon>Trichogramma</taxon>
    </lineage>
</organism>
<name>A0ABD2X6H5_9HYME</name>
<dbReference type="SUPFAM" id="SSF56672">
    <property type="entry name" value="DNA/RNA polymerases"/>
    <property type="match status" value="1"/>
</dbReference>
<keyword evidence="2" id="KW-1185">Reference proteome</keyword>
<proteinExistence type="predicted"/>
<sequence length="183" mass="21012">MKFMEEYRTMGHMRLATPEEIRDAQYYMPHHGVLKAETKKLQVVFNASQKGSNGKSLNDFLLPGPKLQGDITLILTRWRFFKYAFTADIVKMFRQFDVQELNLRYQHILWRADPSQPMQDFCLTTVTYGTAAAPFLAIRTMLQLAHEGETKSPEAAQIIEQQTYVDDAFAGADSTEKALIIKQ</sequence>
<evidence type="ECO:0000313" key="2">
    <source>
        <dbReference type="Proteomes" id="UP001627154"/>
    </source>
</evidence>
<dbReference type="InterPro" id="IPR043502">
    <property type="entry name" value="DNA/RNA_pol_sf"/>
</dbReference>
<dbReference type="PANTHER" id="PTHR47331:SF5">
    <property type="entry name" value="RIBONUCLEASE H"/>
    <property type="match status" value="1"/>
</dbReference>
<evidence type="ECO:0000313" key="1">
    <source>
        <dbReference type="EMBL" id="KAL3400897.1"/>
    </source>
</evidence>
<dbReference type="PANTHER" id="PTHR47331">
    <property type="entry name" value="PHD-TYPE DOMAIN-CONTAINING PROTEIN"/>
    <property type="match status" value="1"/>
</dbReference>
<dbReference type="Proteomes" id="UP001627154">
    <property type="component" value="Unassembled WGS sequence"/>
</dbReference>
<protein>
    <submittedName>
        <fullName evidence="1">Uncharacterized protein</fullName>
    </submittedName>
</protein>
<comment type="caution">
    <text evidence="1">The sequence shown here is derived from an EMBL/GenBank/DDBJ whole genome shotgun (WGS) entry which is preliminary data.</text>
</comment>